<dbReference type="AlphaFoldDB" id="A0A1H1A4E0"/>
<evidence type="ECO:0000259" key="1">
    <source>
        <dbReference type="Pfam" id="PF02384"/>
    </source>
</evidence>
<proteinExistence type="predicted"/>
<sequence>MKSDATVNAGDIARLAGVGRAAVSNWRRRYDNFPRPVGGTATNPEFALHEVEDWLRKTGKVFQVSLGERAWQRLRAQDDDLRLGDLLAQAGAFILYLHRDAAGWRRLAARGDLAERLPAAVAAATSDLPHLPEPPPYDPETARTLAELVAERGAAEAFELLCERYAEAHSRRLDTTRAEVAEAMIRLVVPDGGTVLDPACGMGTLLLAGHAHTGSAGRFLGQDVSRSAALIAAVRLLLRGAHAEIISGDSLRCDAFPEAQADAVVCHPPFNDRAWGFEELTGDPRWEYGLPPRGESELAWVQHCLARVRPGGAVAILMPSAAASRRSGRRVRANLLRAGALRAIAALSPTGPDLWLLRRPEAGEQPPSRLLMADAGAGLSALEASWPAFSRAPETEPSGPARGVRIIDLLDDEVDLRPARHRPRRSGPELSREFAAARERLRASAEALSAASGRLAMEPDRREQPMTSVAELAKAGLVTIHQAPFRFAADGGELPVLTAADLASGGPPSGRAAPGRGMVALAPGDVVLAPSGTVRVLAADDPALGSPGGVMLGPQLTAYRVDAERLDPYFLAGFLRFASVLTPTRPGTGRADARRARIPRLPLPEQRAYGAAFRDLLALEDGLRQTAALGETLVRLGFEGLADGHLRPPAREG</sequence>
<dbReference type="InterPro" id="IPR052916">
    <property type="entry name" value="Type-I_RE_MTase_Subunit"/>
</dbReference>
<dbReference type="EMBL" id="FNKK01000002">
    <property type="protein sequence ID" value="SDQ34512.1"/>
    <property type="molecule type" value="Genomic_DNA"/>
</dbReference>
<dbReference type="InterPro" id="IPR029063">
    <property type="entry name" value="SAM-dependent_MTases_sf"/>
</dbReference>
<organism evidence="2 3">
    <name type="scientific">Thermostaphylospora chromogena</name>
    <dbReference type="NCBI Taxonomy" id="35622"/>
    <lineage>
        <taxon>Bacteria</taxon>
        <taxon>Bacillati</taxon>
        <taxon>Actinomycetota</taxon>
        <taxon>Actinomycetes</taxon>
        <taxon>Streptosporangiales</taxon>
        <taxon>Thermomonosporaceae</taxon>
        <taxon>Thermostaphylospora</taxon>
    </lineage>
</organism>
<dbReference type="CDD" id="cd02440">
    <property type="entry name" value="AdoMet_MTases"/>
    <property type="match status" value="1"/>
</dbReference>
<dbReference type="RefSeq" id="WP_093257115.1">
    <property type="nucleotide sequence ID" value="NZ_FNKK01000002.1"/>
</dbReference>
<dbReference type="Gene3D" id="3.40.50.150">
    <property type="entry name" value="Vaccinia Virus protein VP39"/>
    <property type="match status" value="1"/>
</dbReference>
<dbReference type="InterPro" id="IPR003356">
    <property type="entry name" value="DNA_methylase_A-5"/>
</dbReference>
<dbReference type="PANTHER" id="PTHR42998">
    <property type="entry name" value="TYPE I RESTRICTION ENZYME HINDVIIP M PROTEIN-RELATED"/>
    <property type="match status" value="1"/>
</dbReference>
<name>A0A1H1A4E0_9ACTN</name>
<evidence type="ECO:0000313" key="2">
    <source>
        <dbReference type="EMBL" id="SDQ34512.1"/>
    </source>
</evidence>
<dbReference type="PRINTS" id="PR00507">
    <property type="entry name" value="N12N6MTFRASE"/>
</dbReference>
<dbReference type="GO" id="GO:0008170">
    <property type="term" value="F:N-methyltransferase activity"/>
    <property type="evidence" value="ECO:0007669"/>
    <property type="project" value="InterPro"/>
</dbReference>
<dbReference type="GO" id="GO:0032259">
    <property type="term" value="P:methylation"/>
    <property type="evidence" value="ECO:0007669"/>
    <property type="project" value="UniProtKB-KW"/>
</dbReference>
<protein>
    <submittedName>
        <fullName evidence="2">N-6 DNA Methylase</fullName>
    </submittedName>
</protein>
<accession>A0A1H1A4E0</accession>
<dbReference type="SUPFAM" id="SSF116734">
    <property type="entry name" value="DNA methylase specificity domain"/>
    <property type="match status" value="1"/>
</dbReference>
<dbReference type="Proteomes" id="UP000217103">
    <property type="component" value="Unassembled WGS sequence"/>
</dbReference>
<evidence type="ECO:0000313" key="3">
    <source>
        <dbReference type="Proteomes" id="UP000217103"/>
    </source>
</evidence>
<dbReference type="PANTHER" id="PTHR42998:SF1">
    <property type="entry name" value="TYPE I RESTRICTION ENZYME HINDI METHYLASE SUBUNIT"/>
    <property type="match status" value="1"/>
</dbReference>
<gene>
    <name evidence="2" type="ORF">SAMN04489764_0312</name>
</gene>
<dbReference type="Pfam" id="PF02384">
    <property type="entry name" value="N6_Mtase"/>
    <property type="match status" value="1"/>
</dbReference>
<keyword evidence="3" id="KW-1185">Reference proteome</keyword>
<dbReference type="GO" id="GO:0003677">
    <property type="term" value="F:DNA binding"/>
    <property type="evidence" value="ECO:0007669"/>
    <property type="project" value="InterPro"/>
</dbReference>
<reference evidence="2 3" key="1">
    <citation type="submission" date="2016-10" db="EMBL/GenBank/DDBJ databases">
        <authorList>
            <person name="de Groot N.N."/>
        </authorList>
    </citation>
    <scope>NUCLEOTIDE SEQUENCE [LARGE SCALE GENOMIC DNA]</scope>
    <source>
        <strain evidence="2 3">DSM 43794</strain>
    </source>
</reference>
<keyword evidence="2" id="KW-0808">Transferase</keyword>
<dbReference type="SUPFAM" id="SSF53335">
    <property type="entry name" value="S-adenosyl-L-methionine-dependent methyltransferases"/>
    <property type="match status" value="1"/>
</dbReference>
<dbReference type="STRING" id="35622.SAMN04489764_0312"/>
<feature type="domain" description="DNA methylase adenine-specific" evidence="1">
    <location>
        <begin position="156"/>
        <end position="348"/>
    </location>
</feature>
<keyword evidence="2" id="KW-0489">Methyltransferase</keyword>
<dbReference type="OrthoDB" id="9784823at2"/>